<gene>
    <name evidence="2" type="ORF">RHOFW104T7_13870</name>
</gene>
<dbReference type="Pfam" id="PF04717">
    <property type="entry name" value="Phage_base_V"/>
    <property type="match status" value="1"/>
</dbReference>
<dbReference type="Proteomes" id="UP000076131">
    <property type="component" value="Unassembled WGS sequence"/>
</dbReference>
<keyword evidence="3" id="KW-1185">Reference proteome</keyword>
<dbReference type="InterPro" id="IPR006531">
    <property type="entry name" value="Gp5/Vgr_OB"/>
</dbReference>
<protein>
    <submittedName>
        <fullName evidence="2">Baseplate assembly protein</fullName>
    </submittedName>
</protein>
<evidence type="ECO:0000313" key="2">
    <source>
        <dbReference type="EMBL" id="KZC23403.1"/>
    </source>
</evidence>
<dbReference type="SUPFAM" id="SSF69255">
    <property type="entry name" value="gp5 N-terminal domain-like"/>
    <property type="match status" value="1"/>
</dbReference>
<comment type="caution">
    <text evidence="2">The sequence shown here is derived from an EMBL/GenBank/DDBJ whole genome shotgun (WGS) entry which is preliminary data.</text>
</comment>
<dbReference type="InterPro" id="IPR037026">
    <property type="entry name" value="Vgr_OB-fold_dom_sf"/>
</dbReference>
<reference evidence="2 3" key="1">
    <citation type="journal article" date="2016" name="MBio">
        <title>Lateral Gene Transfer in a Heavy Metal-Contaminated-Groundwater Microbial Community.</title>
        <authorList>
            <person name="Hemme C.L."/>
            <person name="Green S.J."/>
            <person name="Rishishwar L."/>
            <person name="Prakash O."/>
            <person name="Pettenato A."/>
            <person name="Chakraborty R."/>
            <person name="Deutschbauer A.M."/>
            <person name="Van Nostrand J.D."/>
            <person name="Wu L."/>
            <person name="He Z."/>
            <person name="Jordan I.K."/>
            <person name="Hazen T.C."/>
            <person name="Arkin A.P."/>
            <person name="Kostka J.E."/>
            <person name="Zhou J."/>
        </authorList>
    </citation>
    <scope>NUCLEOTIDE SEQUENCE [LARGE SCALE GENOMIC DNA]</scope>
    <source>
        <strain evidence="2 3">FW104-T7</strain>
    </source>
</reference>
<dbReference type="STRING" id="416169.RHOFW104T7_13870"/>
<organism evidence="2 3">
    <name type="scientific">Rhodanobacter thiooxydans</name>
    <dbReference type="NCBI Taxonomy" id="416169"/>
    <lineage>
        <taxon>Bacteria</taxon>
        <taxon>Pseudomonadati</taxon>
        <taxon>Pseudomonadota</taxon>
        <taxon>Gammaproteobacteria</taxon>
        <taxon>Lysobacterales</taxon>
        <taxon>Rhodanobacteraceae</taxon>
        <taxon>Rhodanobacter</taxon>
    </lineage>
</organism>
<accession>A0A154QGJ8</accession>
<dbReference type="EMBL" id="LVJS01000045">
    <property type="protein sequence ID" value="KZC23403.1"/>
    <property type="molecule type" value="Genomic_DNA"/>
</dbReference>
<name>A0A154QGJ8_9GAMM</name>
<evidence type="ECO:0000313" key="3">
    <source>
        <dbReference type="Proteomes" id="UP000076131"/>
    </source>
</evidence>
<proteinExistence type="predicted"/>
<feature type="domain" description="Gp5/Type VI secretion system Vgr protein OB-fold" evidence="1">
    <location>
        <begin position="8"/>
        <end position="82"/>
    </location>
</feature>
<dbReference type="AlphaFoldDB" id="A0A154QGJ8"/>
<dbReference type="RefSeq" id="WP_008437963.1">
    <property type="nucleotide sequence ID" value="NZ_LVJS01000045.1"/>
</dbReference>
<sequence>MNKFFGKYRGTVVQNVDPEQRGRIQVMVPDVSGLIPSSWAMPCVPIAGKQSGVYVVPQIGAGVWIEFEQGDPDYPIWVGGFWGSVAEVPTLALAGNPASPSVVLQSGLQNAISISDLPGPTGGILLKSISGAVIMINEIGITLSNGQGATVVLAGPTVTINNGALVVT</sequence>
<evidence type="ECO:0000259" key="1">
    <source>
        <dbReference type="Pfam" id="PF04717"/>
    </source>
</evidence>
<dbReference type="Gene3D" id="2.40.50.230">
    <property type="entry name" value="Gp5 N-terminal domain"/>
    <property type="match status" value="1"/>
</dbReference>
<dbReference type="eggNOG" id="COG3501">
    <property type="taxonomic scope" value="Bacteria"/>
</dbReference>